<keyword evidence="5" id="KW-1185">Reference proteome</keyword>
<dbReference type="InterPro" id="IPR050873">
    <property type="entry name" value="V-ATPase_V0D/AC39_subunit"/>
</dbReference>
<evidence type="ECO:0000256" key="3">
    <source>
        <dbReference type="ARBA" id="ARBA00023065"/>
    </source>
</evidence>
<dbReference type="EMBL" id="JBEPLO010000025">
    <property type="protein sequence ID" value="MET3558859.1"/>
    <property type="molecule type" value="Genomic_DNA"/>
</dbReference>
<dbReference type="InterPro" id="IPR002843">
    <property type="entry name" value="ATPase_V0-cplx_csu/dsu"/>
</dbReference>
<dbReference type="Gene3D" id="1.20.1690.10">
    <property type="entry name" value="V-type ATP synthase subunit C domain"/>
    <property type="match status" value="2"/>
</dbReference>
<keyword evidence="3" id="KW-0406">Ion transport</keyword>
<dbReference type="PANTHER" id="PTHR38682:SF1">
    <property type="entry name" value="V-TYPE ATP SYNTHASE SUBUNIT C"/>
    <property type="match status" value="1"/>
</dbReference>
<reference evidence="4 5" key="1">
    <citation type="submission" date="2024-06" db="EMBL/GenBank/DDBJ databases">
        <title>Genomic Encyclopedia of Type Strains, Phase IV (KMG-IV): sequencing the most valuable type-strain genomes for metagenomic binning, comparative biology and taxonomic classification.</title>
        <authorList>
            <person name="Goeker M."/>
        </authorList>
    </citation>
    <scope>NUCLEOTIDE SEQUENCE [LARGE SCALE GENOMIC DNA]</scope>
    <source>
        <strain evidence="4 5">DSM 28303</strain>
    </source>
</reference>
<dbReference type="Proteomes" id="UP001549122">
    <property type="component" value="Unassembled WGS sequence"/>
</dbReference>
<dbReference type="InterPro" id="IPR044911">
    <property type="entry name" value="V-type_ATPase_csu/dsu_dom_3"/>
</dbReference>
<dbReference type="Gene3D" id="1.10.132.50">
    <property type="entry name" value="ATP synthase (C/AC39) subunit, domain 3"/>
    <property type="match status" value="1"/>
</dbReference>
<comment type="caution">
    <text evidence="4">The sequence shown here is derived from an EMBL/GenBank/DDBJ whole genome shotgun (WGS) entry which is preliminary data.</text>
</comment>
<proteinExistence type="inferred from homology"/>
<organism evidence="4 5">
    <name type="scientific">Streptococcus rupicaprae</name>
    <dbReference type="NCBI Taxonomy" id="759619"/>
    <lineage>
        <taxon>Bacteria</taxon>
        <taxon>Bacillati</taxon>
        <taxon>Bacillota</taxon>
        <taxon>Bacilli</taxon>
        <taxon>Lactobacillales</taxon>
        <taxon>Streptococcaceae</taxon>
        <taxon>Streptococcus</taxon>
    </lineage>
</organism>
<accession>A0ABV2FJX1</accession>
<protein>
    <submittedName>
        <fullName evidence="4">V/A-type H+-transporting ATPase subunit C</fullName>
    </submittedName>
</protein>
<name>A0ABV2FJX1_9STRE</name>
<dbReference type="PANTHER" id="PTHR38682">
    <property type="entry name" value="V-TYPE ATP SYNTHASE SUBUNIT C"/>
    <property type="match status" value="1"/>
</dbReference>
<gene>
    <name evidence="4" type="ORF">ABID29_001987</name>
</gene>
<evidence type="ECO:0000313" key="4">
    <source>
        <dbReference type="EMBL" id="MET3558859.1"/>
    </source>
</evidence>
<dbReference type="SUPFAM" id="SSF103486">
    <property type="entry name" value="V-type ATP synthase subunit C"/>
    <property type="match status" value="1"/>
</dbReference>
<sequence>MDASLFSQVNTLISARESNMLTKAQFEGLLSAPDQEAMALVLQGTDYMLEAEDLSDPNRIEEVLMKHLTRVYRQAFEESPVQEVVQLFSLPYTYHNLKVLLKERATGSDLKQLLIPIGAYSSDVLAHLVDTLTSDVCPSIMQEEVAGTWAEYQDYQDIRVLDIGMDMAYFKHLNILSEALEQEQLKQFVALTVDFYNVTTVKRGLNQDKPRSFMRQLLSEEALFKARDYLRLFADQSLLSWFNQTYPHGEDLAVKPYEENLKLGTVSALQLEYLEDLLRFQILDQGRFETEGPLPLARYLYGKELEVKNLRLILTGRSNGLEPQMLKERMRPIYGQ</sequence>
<evidence type="ECO:0000256" key="2">
    <source>
        <dbReference type="ARBA" id="ARBA00022448"/>
    </source>
</evidence>
<dbReference type="InterPro" id="IPR035067">
    <property type="entry name" value="V-type_ATPase_csu/dsu"/>
</dbReference>
<dbReference type="InterPro" id="IPR036079">
    <property type="entry name" value="ATPase_csu/dsu_sf"/>
</dbReference>
<dbReference type="RefSeq" id="WP_354365971.1">
    <property type="nucleotide sequence ID" value="NZ_JBEPLO010000025.1"/>
</dbReference>
<dbReference type="Pfam" id="PF01992">
    <property type="entry name" value="vATP-synt_AC39"/>
    <property type="match status" value="1"/>
</dbReference>
<comment type="similarity">
    <text evidence="1">Belongs to the V-ATPase V0D/AC39 subunit family.</text>
</comment>
<evidence type="ECO:0000313" key="5">
    <source>
        <dbReference type="Proteomes" id="UP001549122"/>
    </source>
</evidence>
<keyword evidence="2" id="KW-0813">Transport</keyword>
<evidence type="ECO:0000256" key="1">
    <source>
        <dbReference type="ARBA" id="ARBA00006709"/>
    </source>
</evidence>